<gene>
    <name evidence="3" type="ordered locus">HCH_05486</name>
</gene>
<feature type="domain" description="DUF4875" evidence="2">
    <location>
        <begin position="28"/>
        <end position="182"/>
    </location>
</feature>
<dbReference type="Proteomes" id="UP000000238">
    <property type="component" value="Chromosome"/>
</dbReference>
<organism evidence="3 4">
    <name type="scientific">Hahella chejuensis (strain KCTC 2396)</name>
    <dbReference type="NCBI Taxonomy" id="349521"/>
    <lineage>
        <taxon>Bacteria</taxon>
        <taxon>Pseudomonadati</taxon>
        <taxon>Pseudomonadota</taxon>
        <taxon>Gammaproteobacteria</taxon>
        <taxon>Oceanospirillales</taxon>
        <taxon>Hahellaceae</taxon>
        <taxon>Hahella</taxon>
    </lineage>
</organism>
<accession>Q2SB25</accession>
<proteinExistence type="predicted"/>
<dbReference type="KEGG" id="hch:HCH_05486"/>
<dbReference type="InterPro" id="IPR032383">
    <property type="entry name" value="DUF4875"/>
</dbReference>
<dbReference type="HOGENOM" id="CLU_1439236_0_0_6"/>
<name>Q2SB25_HAHCH</name>
<dbReference type="Gene3D" id="3.10.310.90">
    <property type="match status" value="1"/>
</dbReference>
<sequence>MNRAIAFTLTAFLTSVTFAAPPSIGFSKAATYEVVNQEEISEGDYDYIFSCVASKAIGKEERAHTMVKAIMDIQNVSPDIKIALHLAPDRALCQEGRLIGVSYYSPDGSGWKGVGRGAWTWNILTTGKKVTEQEISDTVLYEKSKPEFKKKFGDLYYSEKLDEYVKSQLGHEPKYVTSGLWVDTYHVE</sequence>
<dbReference type="RefSeq" id="WP_011399212.1">
    <property type="nucleotide sequence ID" value="NC_007645.1"/>
</dbReference>
<dbReference type="AlphaFoldDB" id="Q2SB25"/>
<reference evidence="3 4" key="1">
    <citation type="journal article" date="2005" name="Nucleic Acids Res.">
        <title>Genomic blueprint of Hahella chejuensis, a marine microbe producing an algicidal agent.</title>
        <authorList>
            <person name="Jeong H."/>
            <person name="Yim J.H."/>
            <person name="Lee C."/>
            <person name="Choi S.-H."/>
            <person name="Park Y.K."/>
            <person name="Yoon S.H."/>
            <person name="Hur C.-G."/>
            <person name="Kang H.-Y."/>
            <person name="Kim D."/>
            <person name="Lee H.H."/>
            <person name="Park K.H."/>
            <person name="Park S.-H."/>
            <person name="Park H.-S."/>
            <person name="Lee H.K."/>
            <person name="Oh T.K."/>
            <person name="Kim J.F."/>
        </authorList>
    </citation>
    <scope>NUCLEOTIDE SEQUENCE [LARGE SCALE GENOMIC DNA]</scope>
    <source>
        <strain evidence="3 4">KCTC 2396</strain>
    </source>
</reference>
<dbReference type="Pfam" id="PF16175">
    <property type="entry name" value="DUF4875"/>
    <property type="match status" value="1"/>
</dbReference>
<evidence type="ECO:0000256" key="1">
    <source>
        <dbReference type="SAM" id="SignalP"/>
    </source>
</evidence>
<dbReference type="EMBL" id="CP000155">
    <property type="protein sequence ID" value="ABC32149.1"/>
    <property type="molecule type" value="Genomic_DNA"/>
</dbReference>
<evidence type="ECO:0000313" key="4">
    <source>
        <dbReference type="Proteomes" id="UP000000238"/>
    </source>
</evidence>
<keyword evidence="1" id="KW-0732">Signal</keyword>
<feature type="signal peptide" evidence="1">
    <location>
        <begin position="1"/>
        <end position="19"/>
    </location>
</feature>
<evidence type="ECO:0000259" key="2">
    <source>
        <dbReference type="Pfam" id="PF16175"/>
    </source>
</evidence>
<protein>
    <recommendedName>
        <fullName evidence="2">DUF4875 domain-containing protein</fullName>
    </recommendedName>
</protein>
<keyword evidence="4" id="KW-1185">Reference proteome</keyword>
<feature type="chain" id="PRO_5004215370" description="DUF4875 domain-containing protein" evidence="1">
    <location>
        <begin position="20"/>
        <end position="188"/>
    </location>
</feature>
<evidence type="ECO:0000313" key="3">
    <source>
        <dbReference type="EMBL" id="ABC32149.1"/>
    </source>
</evidence>